<evidence type="ECO:0000256" key="1">
    <source>
        <dbReference type="ARBA" id="ARBA00023157"/>
    </source>
</evidence>
<comment type="caution">
    <text evidence="2">Lacks conserved residue(s) required for the propagation of feature annotation.</text>
</comment>
<feature type="signal peptide" evidence="4">
    <location>
        <begin position="1"/>
        <end position="23"/>
    </location>
</feature>
<feature type="compositionally biased region" description="Acidic residues" evidence="3">
    <location>
        <begin position="307"/>
        <end position="334"/>
    </location>
</feature>
<organism evidence="6 7">
    <name type="scientific">Sitophilus oryzae</name>
    <name type="common">Rice weevil</name>
    <name type="synonym">Curculio oryzae</name>
    <dbReference type="NCBI Taxonomy" id="7048"/>
    <lineage>
        <taxon>Eukaryota</taxon>
        <taxon>Metazoa</taxon>
        <taxon>Ecdysozoa</taxon>
        <taxon>Arthropoda</taxon>
        <taxon>Hexapoda</taxon>
        <taxon>Insecta</taxon>
        <taxon>Pterygota</taxon>
        <taxon>Neoptera</taxon>
        <taxon>Endopterygota</taxon>
        <taxon>Coleoptera</taxon>
        <taxon>Polyphaga</taxon>
        <taxon>Cucujiformia</taxon>
        <taxon>Curculionidae</taxon>
        <taxon>Dryophthorinae</taxon>
        <taxon>Sitophilus</taxon>
    </lineage>
</organism>
<evidence type="ECO:0000256" key="4">
    <source>
        <dbReference type="SAM" id="SignalP"/>
    </source>
</evidence>
<evidence type="ECO:0000313" key="6">
    <source>
        <dbReference type="Proteomes" id="UP000504635"/>
    </source>
</evidence>
<feature type="chain" id="PRO_5027045041" evidence="4">
    <location>
        <begin position="24"/>
        <end position="427"/>
    </location>
</feature>
<gene>
    <name evidence="7" type="primary">LOC115879289</name>
</gene>
<evidence type="ECO:0000256" key="2">
    <source>
        <dbReference type="PROSITE-ProRule" id="PRU00059"/>
    </source>
</evidence>
<dbReference type="Pfam" id="PF26080">
    <property type="entry name" value="CUB_animal"/>
    <property type="match status" value="1"/>
</dbReference>
<dbReference type="Proteomes" id="UP000504635">
    <property type="component" value="Unplaced"/>
</dbReference>
<proteinExistence type="predicted"/>
<dbReference type="SUPFAM" id="SSF49854">
    <property type="entry name" value="Spermadhesin, CUB domain"/>
    <property type="match status" value="1"/>
</dbReference>
<dbReference type="Gene3D" id="2.60.120.290">
    <property type="entry name" value="Spermadhesin, CUB domain"/>
    <property type="match status" value="1"/>
</dbReference>
<evidence type="ECO:0000313" key="7">
    <source>
        <dbReference type="RefSeq" id="XP_030751897.1"/>
    </source>
</evidence>
<reference evidence="7" key="1">
    <citation type="submission" date="2025-08" db="UniProtKB">
        <authorList>
            <consortium name="RefSeq"/>
        </authorList>
    </citation>
    <scope>IDENTIFICATION</scope>
    <source>
        <tissue evidence="7">Gonads</tissue>
    </source>
</reference>
<keyword evidence="4" id="KW-0732">Signal</keyword>
<sequence>MWKRKVVHGWCSAMIVAGMLCSAETIRKEKREVDIWKDDEGENQVEGLAVNLSNGDSVIDINRMPRVLNFFPVPFVEECRARDGRRRGICMNTYECRIQGGNSHGFCALGFGVCCIFTATCNQQVINNLTYFANPDYPDFTTGMSTCQLSIRKVSQDVSQIRLDFIHFNLGQPNRNTGECEQDIFYMTAPTSTRELKICGMNSGQHVYFDVENLEYDIEINMTLGRKAVTRFWEVLVTQIPFTERAPVGCLQYHQGSTGIVQTMNFADNGRHLADQDYNICIRQELDMCSIIYEPCHENAFRIAPNTEDEDENDEEDSEADTNVEEGSGTDDTEETMRALDLCNDKIVLPCDSEDLVMPEMLGMTPSTCSLTHCGSTLCPSGNSPCRIESSITPFTIGVHFGHSVKETSPEENLGMCLTYEQMPCVT</sequence>
<dbReference type="PANTHER" id="PTHR33236:SF4">
    <property type="entry name" value="CUB DOMAIN-CONTAINING PROTEIN"/>
    <property type="match status" value="1"/>
</dbReference>
<dbReference type="InParanoid" id="A0A6J2XKS1"/>
<dbReference type="InterPro" id="IPR058698">
    <property type="entry name" value="CUB_metazoa"/>
</dbReference>
<dbReference type="InterPro" id="IPR035914">
    <property type="entry name" value="Sperma_CUB_dom_sf"/>
</dbReference>
<dbReference type="GeneID" id="115879289"/>
<name>A0A6J2XKS1_SITOR</name>
<dbReference type="PANTHER" id="PTHR33236">
    <property type="entry name" value="INTRAFLAGELLAR TRANSPORT PROTEIN 122 FAMILY PROTEIN-RELATED"/>
    <property type="match status" value="1"/>
</dbReference>
<keyword evidence="6" id="KW-1185">Reference proteome</keyword>
<dbReference type="PROSITE" id="PS01180">
    <property type="entry name" value="CUB"/>
    <property type="match status" value="1"/>
</dbReference>
<protein>
    <submittedName>
        <fullName evidence="7">Uncharacterized protein LOC115879289</fullName>
    </submittedName>
</protein>
<dbReference type="AlphaFoldDB" id="A0A6J2XKS1"/>
<dbReference type="KEGG" id="soy:115879289"/>
<dbReference type="RefSeq" id="XP_030751897.1">
    <property type="nucleotide sequence ID" value="XM_030896037.1"/>
</dbReference>
<feature type="domain" description="CUB" evidence="5">
    <location>
        <begin position="121"/>
        <end position="200"/>
    </location>
</feature>
<evidence type="ECO:0000259" key="5">
    <source>
        <dbReference type="PROSITE" id="PS01180"/>
    </source>
</evidence>
<dbReference type="OrthoDB" id="6344756at2759"/>
<accession>A0A6J2XKS1</accession>
<feature type="region of interest" description="Disordered" evidence="3">
    <location>
        <begin position="307"/>
        <end position="335"/>
    </location>
</feature>
<evidence type="ECO:0000256" key="3">
    <source>
        <dbReference type="SAM" id="MobiDB-lite"/>
    </source>
</evidence>
<dbReference type="InterPro" id="IPR000859">
    <property type="entry name" value="CUB_dom"/>
</dbReference>
<keyword evidence="1" id="KW-1015">Disulfide bond</keyword>